<dbReference type="PANTHER" id="PTHR30086:SF20">
    <property type="entry name" value="ARGININE EXPORTER PROTEIN ARGO-RELATED"/>
    <property type="match status" value="1"/>
</dbReference>
<reference evidence="6" key="1">
    <citation type="journal article" date="2021" name="PeerJ">
        <title>Extensive microbial diversity within the chicken gut microbiome revealed by metagenomics and culture.</title>
        <authorList>
            <person name="Gilroy R."/>
            <person name="Ravi A."/>
            <person name="Getino M."/>
            <person name="Pursley I."/>
            <person name="Horton D.L."/>
            <person name="Alikhan N.F."/>
            <person name="Baker D."/>
            <person name="Gharbi K."/>
            <person name="Hall N."/>
            <person name="Watson M."/>
            <person name="Adriaenssens E.M."/>
            <person name="Foster-Nyarko E."/>
            <person name="Jarju S."/>
            <person name="Secka A."/>
            <person name="Antonio M."/>
            <person name="Oren A."/>
            <person name="Chaudhuri R.R."/>
            <person name="La Ragione R."/>
            <person name="Hildebrand F."/>
            <person name="Pallen M.J."/>
        </authorList>
    </citation>
    <scope>NUCLEOTIDE SEQUENCE</scope>
    <source>
        <strain evidence="6">4100</strain>
    </source>
</reference>
<evidence type="ECO:0000256" key="4">
    <source>
        <dbReference type="ARBA" id="ARBA00022989"/>
    </source>
</evidence>
<dbReference type="Pfam" id="PF01810">
    <property type="entry name" value="LysE"/>
    <property type="match status" value="1"/>
</dbReference>
<evidence type="ECO:0000256" key="1">
    <source>
        <dbReference type="ARBA" id="ARBA00004651"/>
    </source>
</evidence>
<evidence type="ECO:0000256" key="3">
    <source>
        <dbReference type="ARBA" id="ARBA00022692"/>
    </source>
</evidence>
<organism evidence="6 7">
    <name type="scientific">Candidatus Amulumruptor caecigallinarius</name>
    <dbReference type="NCBI Taxonomy" id="2109911"/>
    <lineage>
        <taxon>Bacteria</taxon>
        <taxon>Pseudomonadati</taxon>
        <taxon>Bacteroidota</taxon>
        <taxon>Bacteroidia</taxon>
        <taxon>Bacteroidales</taxon>
        <taxon>Muribaculaceae</taxon>
        <taxon>Candidatus Amulumruptor</taxon>
    </lineage>
</organism>
<keyword evidence="2" id="KW-1003">Cell membrane</keyword>
<keyword evidence="4" id="KW-1133">Transmembrane helix</keyword>
<dbReference type="PANTHER" id="PTHR30086">
    <property type="entry name" value="ARGININE EXPORTER PROTEIN ARGO"/>
    <property type="match status" value="1"/>
</dbReference>
<comment type="caution">
    <text evidence="6">The sequence shown here is derived from an EMBL/GenBank/DDBJ whole genome shotgun (WGS) entry which is preliminary data.</text>
</comment>
<reference evidence="6" key="2">
    <citation type="submission" date="2021-09" db="EMBL/GenBank/DDBJ databases">
        <authorList>
            <person name="Gilroy R."/>
        </authorList>
    </citation>
    <scope>NUCLEOTIDE SEQUENCE</scope>
    <source>
        <strain evidence="6">4100</strain>
    </source>
</reference>
<keyword evidence="5" id="KW-0472">Membrane</keyword>
<proteinExistence type="predicted"/>
<gene>
    <name evidence="6" type="ORF">K8V47_00425</name>
</gene>
<comment type="subcellular location">
    <subcellularLocation>
        <location evidence="1">Cell membrane</location>
        <topology evidence="1">Multi-pass membrane protein</topology>
    </subcellularLocation>
</comment>
<protein>
    <submittedName>
        <fullName evidence="6">LysE family translocator</fullName>
    </submittedName>
</protein>
<sequence>MASIFSIMLSGLLVGILISAPMGPIGVLVIQRTLTKGRWPGFFTGLGAGLSDIIYCLLTGLGLSLVIDFIERNQSVLQIIGSIFLIGYAVYLFKANPSRSLRPPSETSNTYWRDFWTGFLFTFSNPLILFFIISLFARFSFLSPDYRYYHYVVGYISIVAGALVWWTTITFIVDKVRGHFNLRSMWIVNRIIGSLIGLMAIFGLVTGIIAIA</sequence>
<dbReference type="Proteomes" id="UP000711407">
    <property type="component" value="Unassembled WGS sequence"/>
</dbReference>
<dbReference type="EMBL" id="DYXT01000005">
    <property type="protein sequence ID" value="HJE38219.1"/>
    <property type="molecule type" value="Genomic_DNA"/>
</dbReference>
<evidence type="ECO:0000256" key="5">
    <source>
        <dbReference type="ARBA" id="ARBA00023136"/>
    </source>
</evidence>
<keyword evidence="3" id="KW-0812">Transmembrane</keyword>
<dbReference type="AlphaFoldDB" id="A0A4Q0U7Y9"/>
<name>A0A4Q0U7Y9_9BACT</name>
<dbReference type="GO" id="GO:0015171">
    <property type="term" value="F:amino acid transmembrane transporter activity"/>
    <property type="evidence" value="ECO:0007669"/>
    <property type="project" value="TreeGrafter"/>
</dbReference>
<evidence type="ECO:0000256" key="2">
    <source>
        <dbReference type="ARBA" id="ARBA00022475"/>
    </source>
</evidence>
<accession>A0A4Q0U7Y9</accession>
<evidence type="ECO:0000313" key="7">
    <source>
        <dbReference type="Proteomes" id="UP000711407"/>
    </source>
</evidence>
<dbReference type="InterPro" id="IPR001123">
    <property type="entry name" value="LeuE-type"/>
</dbReference>
<dbReference type="GO" id="GO:0005886">
    <property type="term" value="C:plasma membrane"/>
    <property type="evidence" value="ECO:0007669"/>
    <property type="project" value="UniProtKB-SubCell"/>
</dbReference>
<evidence type="ECO:0000313" key="6">
    <source>
        <dbReference type="EMBL" id="HJE38219.1"/>
    </source>
</evidence>